<evidence type="ECO:0000256" key="5">
    <source>
        <dbReference type="RuleBase" id="RU000499"/>
    </source>
</evidence>
<reference evidence="7" key="1">
    <citation type="submission" date="2020-11" db="EMBL/GenBank/DDBJ databases">
        <authorList>
            <person name="Tran Van P."/>
        </authorList>
    </citation>
    <scope>NUCLEOTIDE SEQUENCE</scope>
</reference>
<dbReference type="PANTHER" id="PTHR11592:SF134">
    <property type="entry name" value="PHOSPHOLIPID HYDROPEROXIDE GLUTATHIONE PEROXIDASE"/>
    <property type="match status" value="1"/>
</dbReference>
<dbReference type="GO" id="GO:0006979">
    <property type="term" value="P:response to oxidative stress"/>
    <property type="evidence" value="ECO:0007669"/>
    <property type="project" value="InterPro"/>
</dbReference>
<dbReference type="InterPro" id="IPR000889">
    <property type="entry name" value="Glutathione_peroxidase"/>
</dbReference>
<dbReference type="PANTHER" id="PTHR11592">
    <property type="entry name" value="GLUTATHIONE PEROXIDASE"/>
    <property type="match status" value="1"/>
</dbReference>
<evidence type="ECO:0000256" key="6">
    <source>
        <dbReference type="SAM" id="MobiDB-lite"/>
    </source>
</evidence>
<dbReference type="PROSITE" id="PS00460">
    <property type="entry name" value="GLUTATHIONE_PEROXID_1"/>
    <property type="match status" value="1"/>
</dbReference>
<dbReference type="SUPFAM" id="SSF52833">
    <property type="entry name" value="Thioredoxin-like"/>
    <property type="match status" value="2"/>
</dbReference>
<dbReference type="EMBL" id="OD567499">
    <property type="protein sequence ID" value="CAD7445749.1"/>
    <property type="molecule type" value="Genomic_DNA"/>
</dbReference>
<sequence>MITEVALPLLPQPPARHSYASSTACVALPCLPTRLCGTPLPPHPPVQHSYATSPACVALPCLLNHLRGTPMPPHLPVQHSPASSPACAALPCLLNHLCNTTLPPQTPAWHYMKNKYRLDLHSDIRVKLSSLQPDLQEVMGIKRRGHVCIIVNVASKCGLTATNYKELVELHEKYGETKGLKILGFPCNQFSGQEPGSSEDIVCFAVERKVKFDLFEKVDVNGDNAHPLWKYLKHKKGGTLGEEEHSSQYTLVSLGQRGTLFTIYTGVTGQRGTQFTIYTAATGQRGTQFTLYTDVTGQRGTQFTPYTDVTGQRGTQFTPYTDVTGQRGTQFTLYTDVTGQRGTQFTPYTDVTGQRGTQFTLYTFVTGQRGIHFIKWNFTKFIIDKNGQPVERHGPKTDPSKLVSSLEKYW</sequence>
<dbReference type="PROSITE" id="PS51355">
    <property type="entry name" value="GLUTATHIONE_PEROXID_3"/>
    <property type="match status" value="1"/>
</dbReference>
<name>A0A7R9F448_9NEOP</name>
<feature type="region of interest" description="Disordered" evidence="6">
    <location>
        <begin position="387"/>
        <end position="410"/>
    </location>
</feature>
<dbReference type="InterPro" id="IPR029760">
    <property type="entry name" value="GPX_CS"/>
</dbReference>
<proteinExistence type="inferred from homology"/>
<dbReference type="Gene3D" id="3.40.30.10">
    <property type="entry name" value="Glutaredoxin"/>
    <property type="match status" value="2"/>
</dbReference>
<dbReference type="Pfam" id="PF00255">
    <property type="entry name" value="GSHPx"/>
    <property type="match status" value="1"/>
</dbReference>
<accession>A0A7R9F448</accession>
<dbReference type="AlphaFoldDB" id="A0A7R9F448"/>
<feature type="compositionally biased region" description="Basic and acidic residues" evidence="6">
    <location>
        <begin position="390"/>
        <end position="399"/>
    </location>
</feature>
<comment type="similarity">
    <text evidence="1 5">Belongs to the glutathione peroxidase family.</text>
</comment>
<evidence type="ECO:0000313" key="7">
    <source>
        <dbReference type="EMBL" id="CAD7445749.1"/>
    </source>
</evidence>
<dbReference type="GO" id="GO:0004601">
    <property type="term" value="F:peroxidase activity"/>
    <property type="evidence" value="ECO:0007669"/>
    <property type="project" value="UniProtKB-KW"/>
</dbReference>
<protein>
    <recommendedName>
        <fullName evidence="5">Glutathione peroxidase</fullName>
    </recommendedName>
</protein>
<dbReference type="CDD" id="cd00340">
    <property type="entry name" value="GSH_Peroxidase"/>
    <property type="match status" value="1"/>
</dbReference>
<evidence type="ECO:0000256" key="4">
    <source>
        <dbReference type="ARBA" id="ARBA00023002"/>
    </source>
</evidence>
<dbReference type="InterPro" id="IPR029759">
    <property type="entry name" value="GPX_AS"/>
</dbReference>
<organism evidence="7">
    <name type="scientific">Timema bartmani</name>
    <dbReference type="NCBI Taxonomy" id="61472"/>
    <lineage>
        <taxon>Eukaryota</taxon>
        <taxon>Metazoa</taxon>
        <taxon>Ecdysozoa</taxon>
        <taxon>Arthropoda</taxon>
        <taxon>Hexapoda</taxon>
        <taxon>Insecta</taxon>
        <taxon>Pterygota</taxon>
        <taxon>Neoptera</taxon>
        <taxon>Polyneoptera</taxon>
        <taxon>Phasmatodea</taxon>
        <taxon>Timematodea</taxon>
        <taxon>Timematoidea</taxon>
        <taxon>Timematidae</taxon>
        <taxon>Timema</taxon>
    </lineage>
</organism>
<keyword evidence="3" id="KW-0712">Selenocysteine</keyword>
<keyword evidence="2 5" id="KW-0575">Peroxidase</keyword>
<evidence type="ECO:0000256" key="1">
    <source>
        <dbReference type="ARBA" id="ARBA00006926"/>
    </source>
</evidence>
<evidence type="ECO:0000256" key="3">
    <source>
        <dbReference type="ARBA" id="ARBA00022933"/>
    </source>
</evidence>
<dbReference type="InterPro" id="IPR036249">
    <property type="entry name" value="Thioredoxin-like_sf"/>
</dbReference>
<gene>
    <name evidence="7" type="ORF">TBIB3V08_LOCUS8097</name>
</gene>
<keyword evidence="4 5" id="KW-0560">Oxidoreductase</keyword>
<dbReference type="PROSITE" id="PS00763">
    <property type="entry name" value="GLUTATHIONE_PEROXID_2"/>
    <property type="match status" value="1"/>
</dbReference>
<dbReference type="PRINTS" id="PR01011">
    <property type="entry name" value="GLUTPROXDASE"/>
</dbReference>
<evidence type="ECO:0000256" key="2">
    <source>
        <dbReference type="ARBA" id="ARBA00022559"/>
    </source>
</evidence>